<feature type="compositionally biased region" description="Low complexity" evidence="6">
    <location>
        <begin position="194"/>
        <end position="205"/>
    </location>
</feature>
<dbReference type="PANTHER" id="PTHR34478:SF1">
    <property type="entry name" value="PROTEIN LEMA"/>
    <property type="match status" value="1"/>
</dbReference>
<keyword evidence="8" id="KW-1185">Reference proteome</keyword>
<keyword evidence="5" id="KW-0472">Membrane</keyword>
<evidence type="ECO:0000313" key="7">
    <source>
        <dbReference type="EMBL" id="MFC6715412.1"/>
    </source>
</evidence>
<dbReference type="PANTHER" id="PTHR34478">
    <property type="entry name" value="PROTEIN LEMA"/>
    <property type="match status" value="1"/>
</dbReference>
<gene>
    <name evidence="7" type="ORF">ACFQBT_16970</name>
</gene>
<dbReference type="Pfam" id="PF04011">
    <property type="entry name" value="LemA"/>
    <property type="match status" value="1"/>
</dbReference>
<dbReference type="Proteomes" id="UP001596356">
    <property type="component" value="Unassembled WGS sequence"/>
</dbReference>
<accession>A0ABW2AW96</accession>
<evidence type="ECO:0000256" key="3">
    <source>
        <dbReference type="ARBA" id="ARBA00022692"/>
    </source>
</evidence>
<evidence type="ECO:0000256" key="4">
    <source>
        <dbReference type="ARBA" id="ARBA00022989"/>
    </source>
</evidence>
<evidence type="ECO:0000256" key="6">
    <source>
        <dbReference type="SAM" id="MobiDB-lite"/>
    </source>
</evidence>
<reference evidence="8" key="1">
    <citation type="journal article" date="2019" name="Int. J. Syst. Evol. Microbiol.">
        <title>The Global Catalogue of Microorganisms (GCM) 10K type strain sequencing project: providing services to taxonomists for standard genome sequencing and annotation.</title>
        <authorList>
            <consortium name="The Broad Institute Genomics Platform"/>
            <consortium name="The Broad Institute Genome Sequencing Center for Infectious Disease"/>
            <person name="Wu L."/>
            <person name="Ma J."/>
        </authorList>
    </citation>
    <scope>NUCLEOTIDE SEQUENCE [LARGE SCALE GENOMIC DNA]</scope>
    <source>
        <strain evidence="8">NBRC 106593</strain>
    </source>
</reference>
<dbReference type="EMBL" id="JBHSWJ010000002">
    <property type="protein sequence ID" value="MFC6715412.1"/>
    <property type="molecule type" value="Genomic_DNA"/>
</dbReference>
<comment type="similarity">
    <text evidence="2">Belongs to the LemA family.</text>
</comment>
<keyword evidence="4" id="KW-1133">Transmembrane helix</keyword>
<dbReference type="RefSeq" id="WP_377824509.1">
    <property type="nucleotide sequence ID" value="NZ_JBHSWJ010000002.1"/>
</dbReference>
<comment type="subcellular location">
    <subcellularLocation>
        <location evidence="1">Membrane</location>
        <topology evidence="1">Single-pass membrane protein</topology>
    </subcellularLocation>
</comment>
<dbReference type="SUPFAM" id="SSF140478">
    <property type="entry name" value="LemA-like"/>
    <property type="match status" value="1"/>
</dbReference>
<dbReference type="InterPro" id="IPR023353">
    <property type="entry name" value="LemA-like_dom_sf"/>
</dbReference>
<comment type="caution">
    <text evidence="7">The sequence shown here is derived from an EMBL/GenBank/DDBJ whole genome shotgun (WGS) entry which is preliminary data.</text>
</comment>
<evidence type="ECO:0000256" key="2">
    <source>
        <dbReference type="ARBA" id="ARBA00008854"/>
    </source>
</evidence>
<proteinExistence type="inferred from homology"/>
<keyword evidence="3" id="KW-0812">Transmembrane</keyword>
<evidence type="ECO:0000313" key="8">
    <source>
        <dbReference type="Proteomes" id="UP001596356"/>
    </source>
</evidence>
<evidence type="ECO:0000256" key="5">
    <source>
        <dbReference type="ARBA" id="ARBA00023136"/>
    </source>
</evidence>
<protein>
    <submittedName>
        <fullName evidence="7">LemA family protein</fullName>
    </submittedName>
</protein>
<feature type="compositionally biased region" description="Basic residues" evidence="6">
    <location>
        <begin position="206"/>
        <end position="230"/>
    </location>
</feature>
<organism evidence="7 8">
    <name type="scientific">Branchiibius cervicis</name>
    <dbReference type="NCBI Taxonomy" id="908252"/>
    <lineage>
        <taxon>Bacteria</taxon>
        <taxon>Bacillati</taxon>
        <taxon>Actinomycetota</taxon>
        <taxon>Actinomycetes</taxon>
        <taxon>Micrococcales</taxon>
        <taxon>Dermacoccaceae</taxon>
        <taxon>Branchiibius</taxon>
    </lineage>
</organism>
<name>A0ABW2AW96_9MICO</name>
<dbReference type="Gene3D" id="1.20.1440.20">
    <property type="entry name" value="LemA-like domain"/>
    <property type="match status" value="1"/>
</dbReference>
<sequence>MIFLLIILVLIVLAGFFTLGQYNGLVKQKNLVQESWHQVDVELKRRHDLIPNLVNTVQGYAQHESGTLQDVMKARSAAMNASSPHEAAAAEGQLSQALGRLIAVSEAYPDLKANQNFVALQNELTATEDRIASARRYYNANVRELNTKIETVPSKFFAGMAGANRADYFEAEDAALQTPNVQFGPGARPPPRRSPSIRTPGSCLRRPSRRPRRRLRRLRLLSRFPPRSRSRCSDPSSRRSRRSSRTASKTSTRAAPGTFRGPPSCWLRPACSSAPRSRRTPMTGRAPVLGCCRRTR</sequence>
<dbReference type="InterPro" id="IPR007156">
    <property type="entry name" value="MamQ_LemA"/>
</dbReference>
<evidence type="ECO:0000256" key="1">
    <source>
        <dbReference type="ARBA" id="ARBA00004167"/>
    </source>
</evidence>
<feature type="region of interest" description="Disordered" evidence="6">
    <location>
        <begin position="179"/>
        <end position="296"/>
    </location>
</feature>